<sequence>MNFKYEVENVAVHHNSLMILVGPSGSGKSTFVGKNFSESMRVSTDECRRMICGSHLNQRVSEDAFDIFYTIIEKRLKNGNPTVADSTALKRKYRQRLVKIAQKYKFKTVLILFDLPLHICMNQDKKRKQYAVGEKVIEQQYKNLQKTKMQIHEEKYDQVIIFNSSQQARSMHFRFTHPDVEKKDLGPFDIISSINGCYDELQVLLRKLGYQQNGKSEYYHPERRKLVVLGDICNKGPCNAETLQLIYNMWQNNCAYYVPGDECEKLYNFLKGDRVIKSRSLQSTQCELEDLSQQQICEFTTQFKELYERSSPYLILADGNLVVSHGGILGKWIGQLNKKIKSFCMHGDVKRSPWYKNYHGKAHIVYGHPHTKVAHWKNRTMNINLDVACGGQLCALRYPEKNVVTVNANKNYYKTKN</sequence>
<keyword evidence="2" id="KW-1185">Reference proteome</keyword>
<dbReference type="InterPro" id="IPR029052">
    <property type="entry name" value="Metallo-depent_PP-like"/>
</dbReference>
<dbReference type="Gene3D" id="3.60.21.10">
    <property type="match status" value="1"/>
</dbReference>
<dbReference type="KEGG" id="uam:UABAM_01024"/>
<dbReference type="InterPro" id="IPR027417">
    <property type="entry name" value="P-loop_NTPase"/>
</dbReference>
<dbReference type="GO" id="GO:0016301">
    <property type="term" value="F:kinase activity"/>
    <property type="evidence" value="ECO:0007669"/>
    <property type="project" value="UniProtKB-KW"/>
</dbReference>
<dbReference type="OrthoDB" id="9779903at2"/>
<dbReference type="Gene3D" id="3.40.50.300">
    <property type="entry name" value="P-loop containing nucleotide triphosphate hydrolases"/>
    <property type="match status" value="1"/>
</dbReference>
<dbReference type="AlphaFoldDB" id="A0A5S9F1Y4"/>
<keyword evidence="1" id="KW-0808">Transferase</keyword>
<protein>
    <submittedName>
        <fullName evidence="1">Polynucleotide kinase-phosphatase</fullName>
    </submittedName>
</protein>
<dbReference type="Pfam" id="PF13671">
    <property type="entry name" value="AAA_33"/>
    <property type="match status" value="1"/>
</dbReference>
<gene>
    <name evidence="1" type="ORF">UABAM_01024</name>
</gene>
<dbReference type="SUPFAM" id="SSF56300">
    <property type="entry name" value="Metallo-dependent phosphatases"/>
    <property type="match status" value="1"/>
</dbReference>
<evidence type="ECO:0000313" key="1">
    <source>
        <dbReference type="EMBL" id="BBM82681.1"/>
    </source>
</evidence>
<dbReference type="EMBL" id="AP019860">
    <property type="protein sequence ID" value="BBM82681.1"/>
    <property type="molecule type" value="Genomic_DNA"/>
</dbReference>
<proteinExistence type="predicted"/>
<organism evidence="1 2">
    <name type="scientific">Uabimicrobium amorphum</name>
    <dbReference type="NCBI Taxonomy" id="2596890"/>
    <lineage>
        <taxon>Bacteria</taxon>
        <taxon>Pseudomonadati</taxon>
        <taxon>Planctomycetota</taxon>
        <taxon>Candidatus Uabimicrobiia</taxon>
        <taxon>Candidatus Uabimicrobiales</taxon>
        <taxon>Candidatus Uabimicrobiaceae</taxon>
        <taxon>Candidatus Uabimicrobium</taxon>
    </lineage>
</organism>
<dbReference type="PANTHER" id="PTHR42850:SF7">
    <property type="entry name" value="BIS(5'-NUCLEOSYL)-TETRAPHOSPHATASE PRPE [ASYMMETRICAL]"/>
    <property type="match status" value="1"/>
</dbReference>
<keyword evidence="1" id="KW-0418">Kinase</keyword>
<evidence type="ECO:0000313" key="2">
    <source>
        <dbReference type="Proteomes" id="UP000326354"/>
    </source>
</evidence>
<reference evidence="1 2" key="1">
    <citation type="submission" date="2019-08" db="EMBL/GenBank/DDBJ databases">
        <title>Complete genome sequence of Candidatus Uab amorphum.</title>
        <authorList>
            <person name="Shiratori T."/>
            <person name="Suzuki S."/>
            <person name="Kakizawa Y."/>
            <person name="Ishida K."/>
        </authorList>
    </citation>
    <scope>NUCLEOTIDE SEQUENCE [LARGE SCALE GENOMIC DNA]</scope>
    <source>
        <strain evidence="1 2">SRT547</strain>
    </source>
</reference>
<accession>A0A5S9F1Y4</accession>
<name>A0A5S9F1Y4_UABAM</name>
<dbReference type="RefSeq" id="WP_151966917.1">
    <property type="nucleotide sequence ID" value="NZ_AP019860.1"/>
</dbReference>
<dbReference type="SUPFAM" id="SSF52540">
    <property type="entry name" value="P-loop containing nucleoside triphosphate hydrolases"/>
    <property type="match status" value="1"/>
</dbReference>
<dbReference type="InterPro" id="IPR050126">
    <property type="entry name" value="Ap4A_hydrolase"/>
</dbReference>
<dbReference type="Proteomes" id="UP000326354">
    <property type="component" value="Chromosome"/>
</dbReference>
<dbReference type="GO" id="GO:0005737">
    <property type="term" value="C:cytoplasm"/>
    <property type="evidence" value="ECO:0007669"/>
    <property type="project" value="TreeGrafter"/>
</dbReference>
<dbReference type="GO" id="GO:0016791">
    <property type="term" value="F:phosphatase activity"/>
    <property type="evidence" value="ECO:0007669"/>
    <property type="project" value="TreeGrafter"/>
</dbReference>
<dbReference type="PANTHER" id="PTHR42850">
    <property type="entry name" value="METALLOPHOSPHOESTERASE"/>
    <property type="match status" value="1"/>
</dbReference>